<name>A0A9Q4C3R2_9EURY</name>
<keyword evidence="1" id="KW-0282">Flagellum</keyword>
<keyword evidence="2" id="KW-1185">Reference proteome</keyword>
<proteinExistence type="predicted"/>
<dbReference type="GO" id="GO:0097588">
    <property type="term" value="P:archaeal or bacterial-type flagellum-dependent cell motility"/>
    <property type="evidence" value="ECO:0007669"/>
    <property type="project" value="InterPro"/>
</dbReference>
<dbReference type="Pfam" id="PF01917">
    <property type="entry name" value="Flagellin_arch-type"/>
    <property type="match status" value="1"/>
</dbReference>
<organism evidence="1 2">
    <name type="scientific">Halorutilus salinus</name>
    <dbReference type="NCBI Taxonomy" id="2487751"/>
    <lineage>
        <taxon>Archaea</taxon>
        <taxon>Methanobacteriati</taxon>
        <taxon>Methanobacteriota</taxon>
        <taxon>Stenosarchaea group</taxon>
        <taxon>Halobacteria</taxon>
        <taxon>Halorutilales</taxon>
        <taxon>Halorutilaceae</taxon>
        <taxon>Halorutilus</taxon>
    </lineage>
</organism>
<keyword evidence="1" id="KW-0969">Cilium</keyword>
<reference evidence="1" key="1">
    <citation type="submission" date="2022-09" db="EMBL/GenBank/DDBJ databases">
        <title>Haloadaptaus new haloarchaeum isolated from saline soil.</title>
        <authorList>
            <person name="Duran-Viseras A."/>
            <person name="Sanchez-Porro C."/>
            <person name="Ventosa A."/>
        </authorList>
    </citation>
    <scope>NUCLEOTIDE SEQUENCE</scope>
    <source>
        <strain evidence="1">F3-133</strain>
    </source>
</reference>
<dbReference type="GO" id="GO:0005198">
    <property type="term" value="F:structural molecule activity"/>
    <property type="evidence" value="ECO:0007669"/>
    <property type="project" value="InterPro"/>
</dbReference>
<sequence>MAGVSVSHMVIFIASIGVAVGVAGALVTTVNDVSSAVTSQGQGLSETVRTDISVISDPGRGIVYEDGNVTLLVKNTGSGDLRASEENINVVVDGKYAGNITVNVVSTSLDVWAEGEVIRLTAEGTSLDSGDHRAVVTVNGNKEVFKFRT</sequence>
<dbReference type="PANTHER" id="PTHR42200:SF2">
    <property type="entry name" value="ARCHAEAL FLAGELLA-RELATED PROTEIN F"/>
    <property type="match status" value="1"/>
</dbReference>
<dbReference type="EMBL" id="RKLV01000003">
    <property type="protein sequence ID" value="MCX2818425.1"/>
    <property type="molecule type" value="Genomic_DNA"/>
</dbReference>
<dbReference type="AlphaFoldDB" id="A0A9Q4C3R2"/>
<dbReference type="InterPro" id="IPR002774">
    <property type="entry name" value="Flagellin_arc-type"/>
</dbReference>
<gene>
    <name evidence="1" type="ORF">EGH25_03540</name>
</gene>
<comment type="caution">
    <text evidence="1">The sequence shown here is derived from an EMBL/GenBank/DDBJ whole genome shotgun (WGS) entry which is preliminary data.</text>
</comment>
<protein>
    <submittedName>
        <fullName evidence="1">Flagellar protein G</fullName>
    </submittedName>
</protein>
<dbReference type="PANTHER" id="PTHR42200">
    <property type="entry name" value="ARCHAEAL FLAGELLA-RELATED PROTEIN F-RELATED"/>
    <property type="match status" value="1"/>
</dbReference>
<accession>A0A9Q4C3R2</accession>
<dbReference type="Proteomes" id="UP001149411">
    <property type="component" value="Unassembled WGS sequence"/>
</dbReference>
<evidence type="ECO:0000313" key="2">
    <source>
        <dbReference type="Proteomes" id="UP001149411"/>
    </source>
</evidence>
<dbReference type="RefSeq" id="WP_266086263.1">
    <property type="nucleotide sequence ID" value="NZ_RKLV01000003.1"/>
</dbReference>
<keyword evidence="1" id="KW-0966">Cell projection</keyword>
<evidence type="ECO:0000313" key="1">
    <source>
        <dbReference type="EMBL" id="MCX2818425.1"/>
    </source>
</evidence>